<evidence type="ECO:0000313" key="6">
    <source>
        <dbReference type="EMBL" id="KAL2349550.1"/>
    </source>
</evidence>
<dbReference type="Proteomes" id="UP001603857">
    <property type="component" value="Unassembled WGS sequence"/>
</dbReference>
<dbReference type="InterPro" id="IPR013210">
    <property type="entry name" value="LRR_N_plant-typ"/>
</dbReference>
<dbReference type="EMBL" id="JBGMDY010000001">
    <property type="protein sequence ID" value="KAL2349550.1"/>
    <property type="molecule type" value="Genomic_DNA"/>
</dbReference>
<feature type="chain" id="PRO_5044884352" description="Leucine-rich repeat-containing N-terminal plant-type domain-containing protein" evidence="4">
    <location>
        <begin position="25"/>
        <end position="202"/>
    </location>
</feature>
<organism evidence="6 7">
    <name type="scientific">Flemingia macrophylla</name>
    <dbReference type="NCBI Taxonomy" id="520843"/>
    <lineage>
        <taxon>Eukaryota</taxon>
        <taxon>Viridiplantae</taxon>
        <taxon>Streptophyta</taxon>
        <taxon>Embryophyta</taxon>
        <taxon>Tracheophyta</taxon>
        <taxon>Spermatophyta</taxon>
        <taxon>Magnoliopsida</taxon>
        <taxon>eudicotyledons</taxon>
        <taxon>Gunneridae</taxon>
        <taxon>Pentapetalae</taxon>
        <taxon>rosids</taxon>
        <taxon>fabids</taxon>
        <taxon>Fabales</taxon>
        <taxon>Fabaceae</taxon>
        <taxon>Papilionoideae</taxon>
        <taxon>50 kb inversion clade</taxon>
        <taxon>NPAAA clade</taxon>
        <taxon>indigoferoid/millettioid clade</taxon>
        <taxon>Phaseoleae</taxon>
        <taxon>Flemingia</taxon>
    </lineage>
</organism>
<protein>
    <recommendedName>
        <fullName evidence="5">Leucine-rich repeat-containing N-terminal plant-type domain-containing protein</fullName>
    </recommendedName>
</protein>
<reference evidence="6 7" key="1">
    <citation type="submission" date="2024-08" db="EMBL/GenBank/DDBJ databases">
        <title>Insights into the chromosomal genome structure of Flemingia macrophylla.</title>
        <authorList>
            <person name="Ding Y."/>
            <person name="Zhao Y."/>
            <person name="Bi W."/>
            <person name="Wu M."/>
            <person name="Zhao G."/>
            <person name="Gong Y."/>
            <person name="Li W."/>
            <person name="Zhang P."/>
        </authorList>
    </citation>
    <scope>NUCLEOTIDE SEQUENCE [LARGE SCALE GENOMIC DNA]</scope>
    <source>
        <strain evidence="6">DYQJB</strain>
        <tissue evidence="6">Leaf</tissue>
    </source>
</reference>
<proteinExistence type="predicted"/>
<dbReference type="SUPFAM" id="SSF52058">
    <property type="entry name" value="L domain-like"/>
    <property type="match status" value="1"/>
</dbReference>
<evidence type="ECO:0000313" key="7">
    <source>
        <dbReference type="Proteomes" id="UP001603857"/>
    </source>
</evidence>
<dbReference type="AlphaFoldDB" id="A0ABD1NR23"/>
<dbReference type="PANTHER" id="PTHR47988">
    <property type="entry name" value="SOMATIC EMBRYOGENESIS RECEPTOR KINASE 1"/>
    <property type="match status" value="1"/>
</dbReference>
<feature type="domain" description="Leucine-rich repeat-containing N-terminal plant-type" evidence="5">
    <location>
        <begin position="24"/>
        <end position="64"/>
    </location>
</feature>
<accession>A0ABD1NR23</accession>
<keyword evidence="2 4" id="KW-0732">Signal</keyword>
<evidence type="ECO:0000259" key="5">
    <source>
        <dbReference type="Pfam" id="PF08263"/>
    </source>
</evidence>
<gene>
    <name evidence="6" type="ORF">Fmac_003550</name>
</gene>
<evidence type="ECO:0000256" key="4">
    <source>
        <dbReference type="SAM" id="SignalP"/>
    </source>
</evidence>
<dbReference type="InterPro" id="IPR032675">
    <property type="entry name" value="LRR_dom_sf"/>
</dbReference>
<feature type="signal peptide" evidence="4">
    <location>
        <begin position="1"/>
        <end position="24"/>
    </location>
</feature>
<keyword evidence="7" id="KW-1185">Reference proteome</keyword>
<keyword evidence="1" id="KW-0433">Leucine-rich repeat</keyword>
<keyword evidence="3" id="KW-0677">Repeat</keyword>
<dbReference type="FunFam" id="3.80.10.10:FF:000024">
    <property type="entry name" value="Somatic embryogenesis receptor kinase 1"/>
    <property type="match status" value="1"/>
</dbReference>
<dbReference type="Gene3D" id="3.80.10.10">
    <property type="entry name" value="Ribonuclease Inhibitor"/>
    <property type="match status" value="1"/>
</dbReference>
<sequence>MANNMSSSLVFLSLLFLLFQRLLSNSEGDALIAFKNRVSDPGNNLGSWDPSLVTPCTWFHVTCDDNDVNVIRLDLGLFNLSGTLAPELGQLPYLQYLELFGNSLSGNIPQELGNLNSLISMDLYDNQLEGNIPASFGNLKSLKFLRVNDNKLAGIIPREVLDLNLQVFNYSNTNLRKPTVASNFESFPMESFANNKFGGKRD</sequence>
<evidence type="ECO:0000256" key="2">
    <source>
        <dbReference type="ARBA" id="ARBA00022729"/>
    </source>
</evidence>
<dbReference type="Pfam" id="PF00560">
    <property type="entry name" value="LRR_1"/>
    <property type="match status" value="2"/>
</dbReference>
<comment type="caution">
    <text evidence="6">The sequence shown here is derived from an EMBL/GenBank/DDBJ whole genome shotgun (WGS) entry which is preliminary data.</text>
</comment>
<evidence type="ECO:0000256" key="1">
    <source>
        <dbReference type="ARBA" id="ARBA00022614"/>
    </source>
</evidence>
<evidence type="ECO:0000256" key="3">
    <source>
        <dbReference type="ARBA" id="ARBA00022737"/>
    </source>
</evidence>
<name>A0ABD1NR23_9FABA</name>
<dbReference type="InterPro" id="IPR001611">
    <property type="entry name" value="Leu-rich_rpt"/>
</dbReference>
<dbReference type="Pfam" id="PF08263">
    <property type="entry name" value="LRRNT_2"/>
    <property type="match status" value="1"/>
</dbReference>